<gene>
    <name evidence="2" type="ORF">FHY64_14400</name>
</gene>
<comment type="caution">
    <text evidence="2">The sequence shown here is derived from an EMBL/GenBank/DDBJ whole genome shotgun (WGS) entry which is preliminary data.</text>
</comment>
<dbReference type="OrthoDB" id="1432662at2"/>
<dbReference type="EMBL" id="VFFF01000002">
    <property type="protein sequence ID" value="TNY31218.1"/>
    <property type="molecule type" value="Genomic_DNA"/>
</dbReference>
<evidence type="ECO:0000259" key="1">
    <source>
        <dbReference type="Pfam" id="PF16242"/>
    </source>
</evidence>
<dbReference type="Pfam" id="PF16242">
    <property type="entry name" value="Pyrid_ox_like"/>
    <property type="match status" value="1"/>
</dbReference>
<dbReference type="PANTHER" id="PTHR34818">
    <property type="entry name" value="PROTEIN BLI-3"/>
    <property type="match status" value="1"/>
</dbReference>
<reference evidence="2 3" key="1">
    <citation type="submission" date="2019-06" db="EMBL/GenBank/DDBJ databases">
        <title>Genome of new Rhodobacteraceae sp. SM1903.</title>
        <authorList>
            <person name="Ren X."/>
        </authorList>
    </citation>
    <scope>NUCLEOTIDE SEQUENCE [LARGE SCALE GENOMIC DNA]</scope>
    <source>
        <strain evidence="2 3">SM1903</strain>
    </source>
</reference>
<dbReference type="Gene3D" id="2.30.110.10">
    <property type="entry name" value="Electron Transport, Fmn-binding Protein, Chain A"/>
    <property type="match status" value="1"/>
</dbReference>
<dbReference type="SUPFAM" id="SSF50475">
    <property type="entry name" value="FMN-binding split barrel"/>
    <property type="match status" value="1"/>
</dbReference>
<name>A0A5C5G923_9RHOB</name>
<accession>A0A5C5G923</accession>
<protein>
    <submittedName>
        <fullName evidence="2">General stress protein</fullName>
    </submittedName>
</protein>
<dbReference type="Proteomes" id="UP000314011">
    <property type="component" value="Unassembled WGS sequence"/>
</dbReference>
<dbReference type="InterPro" id="IPR052917">
    <property type="entry name" value="Stress-Dev_Protein"/>
</dbReference>
<dbReference type="AlphaFoldDB" id="A0A5C5G923"/>
<dbReference type="PANTHER" id="PTHR34818:SF1">
    <property type="entry name" value="PROTEIN BLI-3"/>
    <property type="match status" value="1"/>
</dbReference>
<dbReference type="InterPro" id="IPR038725">
    <property type="entry name" value="YdaG_split_barrel_FMN-bd"/>
</dbReference>
<keyword evidence="3" id="KW-1185">Reference proteome</keyword>
<dbReference type="RefSeq" id="WP_140196016.1">
    <property type="nucleotide sequence ID" value="NZ_CP065915.1"/>
</dbReference>
<sequence length="169" mass="18890">MADTNRILDDAKGQLFDELDRIRAGMLGVDGTGQHMQPMTAYSDRDTGDLWFISSKETDLVRTLSPGATAHFTFTGKDHDYYACVRGTMEMSNDKAKLDELWSPIAAAWFEDGREDDNVCLLRFSIEDASVWATSGNPVRFAFQIAKANMTEETADLGEHRVLNWKTAA</sequence>
<organism evidence="2 3">
    <name type="scientific">Pelagovum pacificum</name>
    <dbReference type="NCBI Taxonomy" id="2588711"/>
    <lineage>
        <taxon>Bacteria</taxon>
        <taxon>Pseudomonadati</taxon>
        <taxon>Pseudomonadota</taxon>
        <taxon>Alphaproteobacteria</taxon>
        <taxon>Rhodobacterales</taxon>
        <taxon>Paracoccaceae</taxon>
        <taxon>Pelagovum</taxon>
    </lineage>
</organism>
<dbReference type="InterPro" id="IPR012349">
    <property type="entry name" value="Split_barrel_FMN-bd"/>
</dbReference>
<feature type="domain" description="General stress protein FMN-binding split barrel" evidence="1">
    <location>
        <begin position="10"/>
        <end position="156"/>
    </location>
</feature>
<proteinExistence type="predicted"/>
<evidence type="ECO:0000313" key="2">
    <source>
        <dbReference type="EMBL" id="TNY31218.1"/>
    </source>
</evidence>
<evidence type="ECO:0000313" key="3">
    <source>
        <dbReference type="Proteomes" id="UP000314011"/>
    </source>
</evidence>